<dbReference type="InterPro" id="IPR036568">
    <property type="entry name" value="GGCT-like_sf"/>
</dbReference>
<dbReference type="GO" id="GO:0016746">
    <property type="term" value="F:acyltransferase activity"/>
    <property type="evidence" value="ECO:0007669"/>
    <property type="project" value="UniProtKB-KW"/>
</dbReference>
<comment type="function">
    <text evidence="1">Putative gamma-glutamylcyclotransferase.</text>
</comment>
<dbReference type="CDD" id="cd06661">
    <property type="entry name" value="GGCT_like"/>
    <property type="match status" value="1"/>
</dbReference>
<dbReference type="Proteomes" id="UP001153076">
    <property type="component" value="Unassembled WGS sequence"/>
</dbReference>
<dbReference type="OrthoDB" id="113620at2759"/>
<dbReference type="PANTHER" id="PTHR12510:SF15">
    <property type="entry name" value="GAMMA-GLUTAMYLCYCLOTRANSFERASE FAMILY PROTEIN"/>
    <property type="match status" value="1"/>
</dbReference>
<evidence type="ECO:0000259" key="6">
    <source>
        <dbReference type="Pfam" id="PF06094"/>
    </source>
</evidence>
<dbReference type="Pfam" id="PF06094">
    <property type="entry name" value="GGACT"/>
    <property type="match status" value="1"/>
</dbReference>
<evidence type="ECO:0000256" key="5">
    <source>
        <dbReference type="RuleBase" id="RU367036"/>
    </source>
</evidence>
<evidence type="ECO:0000256" key="3">
    <source>
        <dbReference type="ARBA" id="ARBA00023315"/>
    </source>
</evidence>
<accession>A0A9Q1KRX6</accession>
<evidence type="ECO:0000256" key="2">
    <source>
        <dbReference type="ARBA" id="ARBA00008861"/>
    </source>
</evidence>
<dbReference type="Gene3D" id="3.10.490.10">
    <property type="entry name" value="Gamma-glutamyl cyclotransferase-like"/>
    <property type="match status" value="1"/>
</dbReference>
<dbReference type="PANTHER" id="PTHR12510">
    <property type="entry name" value="TROPONIN C-AKIN-1 PROTEIN"/>
    <property type="match status" value="1"/>
</dbReference>
<comment type="similarity">
    <text evidence="2 5">Belongs to the gamma-glutamylcyclotransferase family.</text>
</comment>
<dbReference type="GO" id="GO:0061929">
    <property type="term" value="F:gamma-glutamylaminecyclotransferase activity"/>
    <property type="evidence" value="ECO:0007669"/>
    <property type="project" value="InterPro"/>
</dbReference>
<organism evidence="7 8">
    <name type="scientific">Carnegiea gigantea</name>
    <dbReference type="NCBI Taxonomy" id="171969"/>
    <lineage>
        <taxon>Eukaryota</taxon>
        <taxon>Viridiplantae</taxon>
        <taxon>Streptophyta</taxon>
        <taxon>Embryophyta</taxon>
        <taxon>Tracheophyta</taxon>
        <taxon>Spermatophyta</taxon>
        <taxon>Magnoliopsida</taxon>
        <taxon>eudicotyledons</taxon>
        <taxon>Gunneridae</taxon>
        <taxon>Pentapetalae</taxon>
        <taxon>Caryophyllales</taxon>
        <taxon>Cactineae</taxon>
        <taxon>Cactaceae</taxon>
        <taxon>Cactoideae</taxon>
        <taxon>Echinocereeae</taxon>
        <taxon>Carnegiea</taxon>
    </lineage>
</organism>
<sequence length="186" mass="20491">MSAAVSTGGATANHQALIFVYGTLKKGFPNHHLIEEFSPSNDAVFMGKYQTVKPFPLVCGPLGIPFLINKPRSGHRVKGELYSVSGRALARLDELEGISIGNYERLPIDVVAADGGSDGGDAVEAYFAHRSYGEEMWAKNGWVGMEEYLDSDGEKYVRVADRDVGLNLRDYIRLYLQNINKHLRGV</sequence>
<name>A0A9Q1KRX6_9CARY</name>
<dbReference type="InterPro" id="IPR039126">
    <property type="entry name" value="GGACT"/>
</dbReference>
<evidence type="ECO:0000256" key="4">
    <source>
        <dbReference type="PIRSR" id="PIRSR639126-1"/>
    </source>
</evidence>
<dbReference type="GO" id="GO:0005829">
    <property type="term" value="C:cytosol"/>
    <property type="evidence" value="ECO:0007669"/>
    <property type="project" value="TreeGrafter"/>
</dbReference>
<feature type="domain" description="Gamma-glutamylcyclotransferase AIG2-like" evidence="6">
    <location>
        <begin position="18"/>
        <end position="130"/>
    </location>
</feature>
<keyword evidence="8" id="KW-1185">Reference proteome</keyword>
<comment type="caution">
    <text evidence="7">The sequence shown here is derived from an EMBL/GenBank/DDBJ whole genome shotgun (WGS) entry which is preliminary data.</text>
</comment>
<dbReference type="EMBL" id="JAKOGI010000030">
    <property type="protein sequence ID" value="KAJ8448463.1"/>
    <property type="molecule type" value="Genomic_DNA"/>
</dbReference>
<protein>
    <recommendedName>
        <fullName evidence="5">Gamma-glutamylcyclotransferase family protein</fullName>
    </recommendedName>
</protein>
<dbReference type="AlphaFoldDB" id="A0A9Q1KRX6"/>
<evidence type="ECO:0000313" key="7">
    <source>
        <dbReference type="EMBL" id="KAJ8448463.1"/>
    </source>
</evidence>
<feature type="active site" description="Proton acceptor" evidence="4">
    <location>
        <position position="96"/>
    </location>
</feature>
<evidence type="ECO:0000256" key="1">
    <source>
        <dbReference type="ARBA" id="ARBA00002782"/>
    </source>
</evidence>
<dbReference type="InterPro" id="IPR009288">
    <property type="entry name" value="AIG2-like_dom"/>
</dbReference>
<dbReference type="SUPFAM" id="SSF110857">
    <property type="entry name" value="Gamma-glutamyl cyclotransferase-like"/>
    <property type="match status" value="1"/>
</dbReference>
<gene>
    <name evidence="7" type="ORF">Cgig2_022091</name>
</gene>
<keyword evidence="3" id="KW-0012">Acyltransferase</keyword>
<dbReference type="InterPro" id="IPR013024">
    <property type="entry name" value="GGCT-like"/>
</dbReference>
<proteinExistence type="inferred from homology"/>
<keyword evidence="3" id="KW-0808">Transferase</keyword>
<evidence type="ECO:0000313" key="8">
    <source>
        <dbReference type="Proteomes" id="UP001153076"/>
    </source>
</evidence>
<reference evidence="7" key="1">
    <citation type="submission" date="2022-04" db="EMBL/GenBank/DDBJ databases">
        <title>Carnegiea gigantea Genome sequencing and assembly v2.</title>
        <authorList>
            <person name="Copetti D."/>
            <person name="Sanderson M.J."/>
            <person name="Burquez A."/>
            <person name="Wojciechowski M.F."/>
        </authorList>
    </citation>
    <scope>NUCLEOTIDE SEQUENCE</scope>
    <source>
        <strain evidence="7">SGP5-SGP5p</strain>
        <tissue evidence="7">Aerial part</tissue>
    </source>
</reference>